<dbReference type="SUPFAM" id="SSF53335">
    <property type="entry name" value="S-adenosyl-L-methionine-dependent methyltransferases"/>
    <property type="match status" value="1"/>
</dbReference>
<dbReference type="CDD" id="cd02440">
    <property type="entry name" value="AdoMet_MTases"/>
    <property type="match status" value="1"/>
</dbReference>
<name>A0A437QDA6_9GAMM</name>
<dbReference type="PANTHER" id="PTHR43042:SF3">
    <property type="entry name" value="RIBOSOMAL RNA LARGE SUBUNIT METHYLTRANSFERASE YWBD-RELATED"/>
    <property type="match status" value="1"/>
</dbReference>
<dbReference type="RefSeq" id="WP_127692578.1">
    <property type="nucleotide sequence ID" value="NZ_SACQ01000001.1"/>
</dbReference>
<dbReference type="Gene3D" id="3.30.750.80">
    <property type="entry name" value="RNA methyltransferase domain (HRMD) like"/>
    <property type="match status" value="1"/>
</dbReference>
<dbReference type="Proteomes" id="UP000282818">
    <property type="component" value="Unassembled WGS sequence"/>
</dbReference>
<keyword evidence="2 6" id="KW-0489">Methyltransferase</keyword>
<comment type="caution">
    <text evidence="6">The sequence shown here is derived from an EMBL/GenBank/DDBJ whole genome shotgun (WGS) entry which is preliminary data.</text>
</comment>
<dbReference type="GO" id="GO:0032259">
    <property type="term" value="P:methylation"/>
    <property type="evidence" value="ECO:0007669"/>
    <property type="project" value="UniProtKB-KW"/>
</dbReference>
<dbReference type="InterPro" id="IPR019614">
    <property type="entry name" value="SAM-dep_methyl-trfase"/>
</dbReference>
<dbReference type="Pfam" id="PF10672">
    <property type="entry name" value="Methyltrans_SAM"/>
    <property type="match status" value="1"/>
</dbReference>
<keyword evidence="1" id="KW-0698">rRNA processing</keyword>
<keyword evidence="4" id="KW-0949">S-adenosyl-L-methionine</keyword>
<evidence type="ECO:0000256" key="3">
    <source>
        <dbReference type="ARBA" id="ARBA00022679"/>
    </source>
</evidence>
<evidence type="ECO:0000259" key="5">
    <source>
        <dbReference type="Pfam" id="PF10672"/>
    </source>
</evidence>
<dbReference type="InterPro" id="IPR029063">
    <property type="entry name" value="SAM-dependent_MTases_sf"/>
</dbReference>
<evidence type="ECO:0000313" key="6">
    <source>
        <dbReference type="EMBL" id="RVU32409.1"/>
    </source>
</evidence>
<sequence length="301" mass="33570">MQQVLDSITSQLALAQGESRRLFHGRGGCFVGFESLVVDWFAPVAVIRLYDLFPDESLRSLAESLERLPEVDCIVLQRRGVGNTLQNVVLYGELPATLHAKELGLAYSLDVTQTQNSGLFLDMRKGREWVAAHAEGKRVLNLFSYTCAFSVVAIANHAEHVVNVDMSKGALTRGRTNHRMNGLDTSKVAFLPYNIFKSWGKIGRSGPYDLVIIDPPSFQPGSFIAEKDYRRLVQRLDRLCAKGGDVLLCHNDPSHDETFLRQIMASECPTFSYVESLPEQVDFPEKQAGKGVKAMVYRSSE</sequence>
<dbReference type="Gene3D" id="3.40.50.150">
    <property type="entry name" value="Vaccinia Virus protein VP39"/>
    <property type="match status" value="1"/>
</dbReference>
<feature type="domain" description="S-adenosylmethionine-dependent methyltransferase" evidence="5">
    <location>
        <begin position="20"/>
        <end position="298"/>
    </location>
</feature>
<evidence type="ECO:0000256" key="1">
    <source>
        <dbReference type="ARBA" id="ARBA00022552"/>
    </source>
</evidence>
<evidence type="ECO:0000256" key="2">
    <source>
        <dbReference type="ARBA" id="ARBA00022603"/>
    </source>
</evidence>
<proteinExistence type="predicted"/>
<protein>
    <submittedName>
        <fullName evidence="6">Methyltransferase</fullName>
    </submittedName>
</protein>
<evidence type="ECO:0000256" key="4">
    <source>
        <dbReference type="ARBA" id="ARBA00022691"/>
    </source>
</evidence>
<organism evidence="6 7">
    <name type="scientific">Neptunomonas marina</name>
    <dbReference type="NCBI Taxonomy" id="1815562"/>
    <lineage>
        <taxon>Bacteria</taxon>
        <taxon>Pseudomonadati</taxon>
        <taxon>Pseudomonadota</taxon>
        <taxon>Gammaproteobacteria</taxon>
        <taxon>Oceanospirillales</taxon>
        <taxon>Oceanospirillaceae</taxon>
        <taxon>Neptunomonas</taxon>
    </lineage>
</organism>
<dbReference type="EMBL" id="SACQ01000001">
    <property type="protein sequence ID" value="RVU32409.1"/>
    <property type="molecule type" value="Genomic_DNA"/>
</dbReference>
<keyword evidence="3 6" id="KW-0808">Transferase</keyword>
<reference evidence="6 7" key="1">
    <citation type="submission" date="2019-01" db="EMBL/GenBank/DDBJ databases">
        <authorList>
            <person name="Chen W.-M."/>
        </authorList>
    </citation>
    <scope>NUCLEOTIDE SEQUENCE [LARGE SCALE GENOMIC DNA]</scope>
    <source>
        <strain evidence="6 7">HPM-16</strain>
    </source>
</reference>
<gene>
    <name evidence="6" type="ORF">EOE65_01790</name>
</gene>
<accession>A0A437QDA6</accession>
<keyword evidence="7" id="KW-1185">Reference proteome</keyword>
<evidence type="ECO:0000313" key="7">
    <source>
        <dbReference type="Proteomes" id="UP000282818"/>
    </source>
</evidence>
<dbReference type="GO" id="GO:0006364">
    <property type="term" value="P:rRNA processing"/>
    <property type="evidence" value="ECO:0007669"/>
    <property type="project" value="UniProtKB-KW"/>
</dbReference>
<dbReference type="AlphaFoldDB" id="A0A437QDA6"/>
<dbReference type="GO" id="GO:0008168">
    <property type="term" value="F:methyltransferase activity"/>
    <property type="evidence" value="ECO:0007669"/>
    <property type="project" value="UniProtKB-KW"/>
</dbReference>
<dbReference type="PANTHER" id="PTHR43042">
    <property type="entry name" value="SAM-DEPENDENT METHYLTRANSFERASE"/>
    <property type="match status" value="1"/>
</dbReference>